<dbReference type="InParanoid" id="A9WDP5"/>
<keyword evidence="1" id="KW-1133">Transmembrane helix</keyword>
<proteinExistence type="predicted"/>
<evidence type="ECO:0000313" key="2">
    <source>
        <dbReference type="EMBL" id="ABY33651.1"/>
    </source>
</evidence>
<accession>A9WDP5</accession>
<sequence>MLARIALSLLLGFICGTTGLVFMPDLARVIGPLVCTGNLEPDRSEGVLHFRCRTINGDEQRIKLGQMLPYAIISTSLLLIPPVHSAIRRFERRRAVIQQAIERDLATALPARAEVLRVAIVGSYKRAILVRAVEVELTLWVYPPANRPYEARVIWLVEETGLSHLRRGTMLNTRINPLRPQRVYPAESWASYIWSEPVPTV</sequence>
<keyword evidence="3" id="KW-1185">Reference proteome</keyword>
<evidence type="ECO:0000256" key="1">
    <source>
        <dbReference type="SAM" id="Phobius"/>
    </source>
</evidence>
<keyword evidence="1" id="KW-0812">Transmembrane</keyword>
<feature type="transmembrane region" description="Helical" evidence="1">
    <location>
        <begin position="67"/>
        <end position="87"/>
    </location>
</feature>
<dbReference type="EnsemblBacteria" id="ABY33651">
    <property type="protein sequence ID" value="ABY33651"/>
    <property type="gene ID" value="Caur_0401"/>
</dbReference>
<dbReference type="EMBL" id="CP000909">
    <property type="protein sequence ID" value="ABY33651.1"/>
    <property type="molecule type" value="Genomic_DNA"/>
</dbReference>
<evidence type="ECO:0000313" key="3">
    <source>
        <dbReference type="Proteomes" id="UP000002008"/>
    </source>
</evidence>
<dbReference type="Proteomes" id="UP000002008">
    <property type="component" value="Chromosome"/>
</dbReference>
<dbReference type="AlphaFoldDB" id="A9WDP5"/>
<organism evidence="2 3">
    <name type="scientific">Chloroflexus aurantiacus (strain ATCC 29366 / DSM 635 / J-10-fl)</name>
    <dbReference type="NCBI Taxonomy" id="324602"/>
    <lineage>
        <taxon>Bacteria</taxon>
        <taxon>Bacillati</taxon>
        <taxon>Chloroflexota</taxon>
        <taxon>Chloroflexia</taxon>
        <taxon>Chloroflexales</taxon>
        <taxon>Chloroflexineae</taxon>
        <taxon>Chloroflexaceae</taxon>
        <taxon>Chloroflexus</taxon>
    </lineage>
</organism>
<gene>
    <name evidence="2" type="ordered locus">Caur_0401</name>
</gene>
<dbReference type="PATRIC" id="fig|324602.8.peg.455"/>
<dbReference type="HOGENOM" id="CLU_1358432_0_0_0"/>
<dbReference type="KEGG" id="cau:Caur_0401"/>
<keyword evidence="1" id="KW-0472">Membrane</keyword>
<dbReference type="eggNOG" id="ENOG5030VKV">
    <property type="taxonomic scope" value="Bacteria"/>
</dbReference>
<dbReference type="RefSeq" id="WP_012256307.1">
    <property type="nucleotide sequence ID" value="NC_010175.1"/>
</dbReference>
<name>A9WDP5_CHLAA</name>
<protein>
    <submittedName>
        <fullName evidence="2">Uncharacterized protein</fullName>
    </submittedName>
</protein>
<reference evidence="3" key="1">
    <citation type="journal article" date="2011" name="BMC Genomics">
        <title>Complete genome sequence of the filamentous anoxygenic phototrophic bacterium Chloroflexus aurantiacus.</title>
        <authorList>
            <person name="Tang K.H."/>
            <person name="Barry K."/>
            <person name="Chertkov O."/>
            <person name="Dalin E."/>
            <person name="Han C.S."/>
            <person name="Hauser L.J."/>
            <person name="Honchak B.M."/>
            <person name="Karbach L.E."/>
            <person name="Land M.L."/>
            <person name="Lapidus A."/>
            <person name="Larimer F.W."/>
            <person name="Mikhailova N."/>
            <person name="Pitluck S."/>
            <person name="Pierson B.K."/>
            <person name="Blankenship R.E."/>
        </authorList>
    </citation>
    <scope>NUCLEOTIDE SEQUENCE [LARGE SCALE GENOMIC DNA]</scope>
    <source>
        <strain evidence="3">ATCC 29366 / DSM 635 / J-10-fl</strain>
    </source>
</reference>